<dbReference type="OrthoDB" id="27975at2759"/>
<dbReference type="InterPro" id="IPR051647">
    <property type="entry name" value="Mediator_comp_sub12"/>
</dbReference>
<keyword evidence="3" id="KW-0862">Zinc</keyword>
<feature type="region of interest" description="Disordered" evidence="5">
    <location>
        <begin position="600"/>
        <end position="622"/>
    </location>
</feature>
<feature type="compositionally biased region" description="Basic residues" evidence="5">
    <location>
        <begin position="881"/>
        <end position="891"/>
    </location>
</feature>
<evidence type="ECO:0000259" key="6">
    <source>
        <dbReference type="PROSITE" id="PS51044"/>
    </source>
</evidence>
<dbReference type="GO" id="GO:0003713">
    <property type="term" value="F:transcription coactivator activity"/>
    <property type="evidence" value="ECO:0007669"/>
    <property type="project" value="TreeGrafter"/>
</dbReference>
<keyword evidence="1" id="KW-0479">Metal-binding</keyword>
<feature type="compositionally biased region" description="Basic and acidic residues" evidence="5">
    <location>
        <begin position="906"/>
        <end position="920"/>
    </location>
</feature>
<evidence type="ECO:0000256" key="2">
    <source>
        <dbReference type="ARBA" id="ARBA00022771"/>
    </source>
</evidence>
<evidence type="ECO:0000256" key="5">
    <source>
        <dbReference type="SAM" id="MobiDB-lite"/>
    </source>
</evidence>
<keyword evidence="2 4" id="KW-0863">Zinc-finger</keyword>
<evidence type="ECO:0000313" key="7">
    <source>
        <dbReference type="EMBL" id="CAB5345896.1"/>
    </source>
</evidence>
<dbReference type="EMBL" id="CAGKOT010000006">
    <property type="protein sequence ID" value="CAB5345896.1"/>
    <property type="molecule type" value="Genomic_DNA"/>
</dbReference>
<feature type="region of interest" description="Disordered" evidence="5">
    <location>
        <begin position="861"/>
        <end position="932"/>
    </location>
</feature>
<feature type="domain" description="SP-RING-type" evidence="6">
    <location>
        <begin position="632"/>
        <end position="717"/>
    </location>
</feature>
<gene>
    <name evidence="7" type="ORF">CHRIB12_LOCUS4111</name>
</gene>
<evidence type="ECO:0000256" key="4">
    <source>
        <dbReference type="PROSITE-ProRule" id="PRU00452"/>
    </source>
</evidence>
<proteinExistence type="predicted"/>
<accession>A0A916E196</accession>
<feature type="region of interest" description="Disordered" evidence="5">
    <location>
        <begin position="32"/>
        <end position="71"/>
    </location>
</feature>
<feature type="compositionally biased region" description="Acidic residues" evidence="5">
    <location>
        <begin position="732"/>
        <end position="746"/>
    </location>
</feature>
<name>A0A916E196_9GLOM</name>
<reference evidence="7" key="1">
    <citation type="submission" date="2020-05" db="EMBL/GenBank/DDBJ databases">
        <authorList>
            <person name="Rincon C."/>
            <person name="Sanders R I."/>
            <person name="Robbins C."/>
            <person name="Chaturvedi A."/>
        </authorList>
    </citation>
    <scope>NUCLEOTIDE SEQUENCE</scope>
    <source>
        <strain evidence="7">CHB12</strain>
    </source>
</reference>
<dbReference type="GO" id="GO:0008270">
    <property type="term" value="F:zinc ion binding"/>
    <property type="evidence" value="ECO:0007669"/>
    <property type="project" value="UniProtKB-KW"/>
</dbReference>
<evidence type="ECO:0000256" key="1">
    <source>
        <dbReference type="ARBA" id="ARBA00022723"/>
    </source>
</evidence>
<feature type="compositionally biased region" description="Low complexity" evidence="5">
    <location>
        <begin position="753"/>
        <end position="767"/>
    </location>
</feature>
<protein>
    <recommendedName>
        <fullName evidence="6">SP-RING-type domain-containing protein</fullName>
    </recommendedName>
</protein>
<feature type="region of interest" description="Disordered" evidence="5">
    <location>
        <begin position="959"/>
        <end position="983"/>
    </location>
</feature>
<feature type="compositionally biased region" description="Polar residues" evidence="5">
    <location>
        <begin position="959"/>
        <end position="972"/>
    </location>
</feature>
<comment type="caution">
    <text evidence="7">The sequence shown here is derived from an EMBL/GenBank/DDBJ whole genome shotgun (WGS) entry which is preliminary data.</text>
</comment>
<dbReference type="Proteomes" id="UP000684084">
    <property type="component" value="Unassembled WGS sequence"/>
</dbReference>
<dbReference type="InterPro" id="IPR057847">
    <property type="entry name" value="ZMIZ1/ZMIZ2_GBD-like"/>
</dbReference>
<dbReference type="Pfam" id="PF02891">
    <property type="entry name" value="zf-MIZ"/>
    <property type="match status" value="1"/>
</dbReference>
<dbReference type="PANTHER" id="PTHR46007">
    <property type="entry name" value="MEDIATOR OF RNA POLYMERASE II TRANSCRIPTION SUBUNIT 12"/>
    <property type="match status" value="1"/>
</dbReference>
<organism evidence="7 8">
    <name type="scientific">Rhizophagus irregularis</name>
    <dbReference type="NCBI Taxonomy" id="588596"/>
    <lineage>
        <taxon>Eukaryota</taxon>
        <taxon>Fungi</taxon>
        <taxon>Fungi incertae sedis</taxon>
        <taxon>Mucoromycota</taxon>
        <taxon>Glomeromycotina</taxon>
        <taxon>Glomeromycetes</taxon>
        <taxon>Glomerales</taxon>
        <taxon>Glomeraceae</taxon>
        <taxon>Rhizophagus</taxon>
    </lineage>
</organism>
<dbReference type="GO" id="GO:0045944">
    <property type="term" value="P:positive regulation of transcription by RNA polymerase II"/>
    <property type="evidence" value="ECO:0007669"/>
    <property type="project" value="TreeGrafter"/>
</dbReference>
<feature type="compositionally biased region" description="Low complexity" evidence="5">
    <location>
        <begin position="601"/>
        <end position="618"/>
    </location>
</feature>
<dbReference type="PROSITE" id="PS51044">
    <property type="entry name" value="ZF_SP_RING"/>
    <property type="match status" value="1"/>
</dbReference>
<evidence type="ECO:0000313" key="8">
    <source>
        <dbReference type="Proteomes" id="UP000684084"/>
    </source>
</evidence>
<feature type="region of interest" description="Disordered" evidence="5">
    <location>
        <begin position="1"/>
        <end position="20"/>
    </location>
</feature>
<dbReference type="AlphaFoldDB" id="A0A916E196"/>
<dbReference type="GO" id="GO:0016592">
    <property type="term" value="C:mediator complex"/>
    <property type="evidence" value="ECO:0007669"/>
    <property type="project" value="TreeGrafter"/>
</dbReference>
<dbReference type="CDD" id="cd16650">
    <property type="entry name" value="SP-RING_PIAS-like"/>
    <property type="match status" value="1"/>
</dbReference>
<dbReference type="PANTHER" id="PTHR46007:SF11">
    <property type="entry name" value="MEDIATOR OF RNA POLYMERASE II TRANSCRIPTION SUBUNIT 12"/>
    <property type="match status" value="1"/>
</dbReference>
<feature type="compositionally biased region" description="Polar residues" evidence="5">
    <location>
        <begin position="56"/>
        <end position="71"/>
    </location>
</feature>
<sequence>MHNYVTSPEQNAQQHGSSNQASINNILQRPSTTTRTMPHEFTLDQGNQSAKRRKSGGSTYVNPPSHQSDQAYMQQGPYHFIQPSSSLYFSPITSINPPITVRNNSSILRPQPLTFADALSQRSQSHTISNNNIFNNSDKPQALQSSNQVISNQNNHHVSVSSQIIPQQIGFQNQIQISNNNTQQQISQQQMLQQQHGNNQGQMQQISLEILRPSTSGQITLYPIPQIQQPLHTSIMDNPMYNSDNISTPNISSTQDSIQHIYQRLESLKVDLDNKDYFQSNCDELYNYLQDGNVYNSYQELLVQCLRCVKNRASYGFEAASKVFQSAMINIGRFNLNNQSHIKRWNNEVKPGSSQRSSTRNLLRQQQQQQQQQQQIVLLQQQQQQISVPVSQPRIEQRPSTDIEKANANWISRIIDRAWGHVMLPYESQMINQHQSQQEFINSFYVPHEKFERIWRPETPFPPVHVHPNKLPISYRLISRKPSNLDEDNKCDWPPEEATFKIHINDSEIKLSRKQRIPIKQNQYSFVGVDKPVDIVQYLVAGVNRIKITQCMCEPCRQQLSEHILSIEILAKETEEIVLRNARSQTLTIEHGTEIVKRLISGPSSSNQQNQPTSPASSIGTGQNNVAMLIDDDCDITVNKMKVSLRCPLSLLRISEPAKGQNCRHIGCFDLQTYVDVNKKNCKWRCPECNDRVTSETLRIDEYFKSLLRQIPGNVNTVEMDSSGKWTVVGQDEGDGGDTTDDDDVMQIDANSKRSSLPSTSSKSDKASAAIIILDDDDEPEPQTSNNNQQVPLLQSNVQPLTTLQSFVQPQRPKAMRQSSTPGVPYMQHRPNIQTNDQLQSSILIQSPPPSANMISTTTIMQSPPDTTMYMDPTRTNNNNIRKRKPRKSRRKELEVIPQEKGNSTTKDDNNNDNDNDKSSSGRSNNNWSYVMGITPSQQNYNPLSQDIVSQPATQVASPISPVSVTNPNYSHPIQDEEEEGEWLTEDEQEEVVLDSSSAARNSIHINNRIG</sequence>
<dbReference type="Pfam" id="PF25527">
    <property type="entry name" value="GBD-like_ZMIZ1_ZMIZ2"/>
    <property type="match status" value="1"/>
</dbReference>
<dbReference type="VEuPathDB" id="FungiDB:RhiirFUN_021679"/>
<dbReference type="InterPro" id="IPR004181">
    <property type="entry name" value="Znf_MIZ"/>
</dbReference>
<evidence type="ECO:0000256" key="3">
    <source>
        <dbReference type="ARBA" id="ARBA00022833"/>
    </source>
</evidence>
<feature type="region of interest" description="Disordered" evidence="5">
    <location>
        <begin position="722"/>
        <end position="767"/>
    </location>
</feature>